<proteinExistence type="predicted"/>
<dbReference type="EMBL" id="JBHSOE010000032">
    <property type="protein sequence ID" value="MFC5657695.1"/>
    <property type="molecule type" value="Genomic_DNA"/>
</dbReference>
<name>A0ABW0WJ53_STRNO</name>
<keyword evidence="2" id="KW-1185">Reference proteome</keyword>
<sequence length="101" mass="11186">MSAQPDHAPVTPYAPAPGAPAELLAQLRADRRAAQWVPAFEREWAAALEESRRTFSLARLYAVVQEWQGRLASAPAVDAFVASGYDDSDFIDMAELRGRRR</sequence>
<dbReference type="Proteomes" id="UP001596065">
    <property type="component" value="Unassembled WGS sequence"/>
</dbReference>
<gene>
    <name evidence="1" type="ORF">ACFP3J_19660</name>
</gene>
<dbReference type="Pfam" id="PF19760">
    <property type="entry name" value="DUF6247"/>
    <property type="match status" value="1"/>
</dbReference>
<protein>
    <submittedName>
        <fullName evidence="1">DUF6247 family protein</fullName>
    </submittedName>
</protein>
<comment type="caution">
    <text evidence="1">The sequence shown here is derived from an EMBL/GenBank/DDBJ whole genome shotgun (WGS) entry which is preliminary data.</text>
</comment>
<accession>A0ABW0WJ53</accession>
<organism evidence="1 2">
    <name type="scientific">Streptomyces nogalater</name>
    <dbReference type="NCBI Taxonomy" id="38314"/>
    <lineage>
        <taxon>Bacteria</taxon>
        <taxon>Bacillati</taxon>
        <taxon>Actinomycetota</taxon>
        <taxon>Actinomycetes</taxon>
        <taxon>Kitasatosporales</taxon>
        <taxon>Streptomycetaceae</taxon>
        <taxon>Streptomyces</taxon>
    </lineage>
</organism>
<reference evidence="2" key="1">
    <citation type="journal article" date="2019" name="Int. J. Syst. Evol. Microbiol.">
        <title>The Global Catalogue of Microorganisms (GCM) 10K type strain sequencing project: providing services to taxonomists for standard genome sequencing and annotation.</title>
        <authorList>
            <consortium name="The Broad Institute Genomics Platform"/>
            <consortium name="The Broad Institute Genome Sequencing Center for Infectious Disease"/>
            <person name="Wu L."/>
            <person name="Ma J."/>
        </authorList>
    </citation>
    <scope>NUCLEOTIDE SEQUENCE [LARGE SCALE GENOMIC DNA]</scope>
    <source>
        <strain evidence="2">KCTC 5701</strain>
    </source>
</reference>
<dbReference type="InterPro" id="IPR046214">
    <property type="entry name" value="DUF6247"/>
</dbReference>
<dbReference type="RefSeq" id="WP_382466827.1">
    <property type="nucleotide sequence ID" value="NZ_JBHSOE010000032.1"/>
</dbReference>
<evidence type="ECO:0000313" key="2">
    <source>
        <dbReference type="Proteomes" id="UP001596065"/>
    </source>
</evidence>
<evidence type="ECO:0000313" key="1">
    <source>
        <dbReference type="EMBL" id="MFC5657695.1"/>
    </source>
</evidence>